<dbReference type="SUPFAM" id="SSF64167">
    <property type="entry name" value="SurE-like"/>
    <property type="match status" value="1"/>
</dbReference>
<dbReference type="GO" id="GO:0005737">
    <property type="term" value="C:cytoplasm"/>
    <property type="evidence" value="ECO:0007669"/>
    <property type="project" value="UniProtKB-SubCell"/>
</dbReference>
<dbReference type="PANTHER" id="PTHR30457">
    <property type="entry name" value="5'-NUCLEOTIDASE SURE"/>
    <property type="match status" value="1"/>
</dbReference>
<feature type="binding site" evidence="7">
    <location>
        <position position="12"/>
    </location>
    <ligand>
        <name>a divalent metal cation</name>
        <dbReference type="ChEBI" id="CHEBI:60240"/>
    </ligand>
</feature>
<dbReference type="HAMAP" id="MF_00060">
    <property type="entry name" value="SurE"/>
    <property type="match status" value="1"/>
</dbReference>
<organism evidence="9 10">
    <name type="scientific">Prochlorococcus marinus str. PAC1</name>
    <dbReference type="NCBI Taxonomy" id="59924"/>
    <lineage>
        <taxon>Bacteria</taxon>
        <taxon>Bacillati</taxon>
        <taxon>Cyanobacteriota</taxon>
        <taxon>Cyanophyceae</taxon>
        <taxon>Synechococcales</taxon>
        <taxon>Prochlorococcaceae</taxon>
        <taxon>Prochlorococcus</taxon>
    </lineage>
</organism>
<dbReference type="AlphaFoldDB" id="A0A0A2C844"/>
<comment type="caution">
    <text evidence="9">The sequence shown here is derived from an EMBL/GenBank/DDBJ whole genome shotgun (WGS) entry which is preliminary data.</text>
</comment>
<dbReference type="EMBL" id="JNAX01000010">
    <property type="protein sequence ID" value="KGG20814.1"/>
    <property type="molecule type" value="Genomic_DNA"/>
</dbReference>
<evidence type="ECO:0000256" key="7">
    <source>
        <dbReference type="HAMAP-Rule" id="MF_00060"/>
    </source>
</evidence>
<feature type="binding site" evidence="7">
    <location>
        <position position="43"/>
    </location>
    <ligand>
        <name>a divalent metal cation</name>
        <dbReference type="ChEBI" id="CHEBI:60240"/>
    </ligand>
</feature>
<dbReference type="GO" id="GO:0046872">
    <property type="term" value="F:metal ion binding"/>
    <property type="evidence" value="ECO:0007669"/>
    <property type="project" value="UniProtKB-UniRule"/>
</dbReference>
<dbReference type="Proteomes" id="UP000030392">
    <property type="component" value="Unassembled WGS sequence"/>
</dbReference>
<comment type="subcellular location">
    <subcellularLocation>
        <location evidence="7">Cytoplasm</location>
    </subcellularLocation>
</comment>
<dbReference type="InterPro" id="IPR036523">
    <property type="entry name" value="SurE-like_sf"/>
</dbReference>
<dbReference type="RefSeq" id="WP_036905268.1">
    <property type="nucleotide sequence ID" value="NZ_CP138967.1"/>
</dbReference>
<dbReference type="EC" id="3.1.3.5" evidence="7"/>
<sequence>MKPLKILISNDDGVFAEGIRTLATSAASRGHKVNVVCPDQERSATGHGLTLHSPIRAEKADELFGGGIKAWGCSGTPADCVKLALNELLDQKPDLILSGINHGPNLGTDIFCSGTVAAALEGTLDGIPSIAVSVASYQWKNFSFAGKLSLDIAEKAIQQHWPKNLLLNLNIPPCEEKEMGDLVWTRLSIRQYEEQFIRRVDPRGNTYFWMAGEAVKDLQSAGEGPKGWPSDVSQIALCSPSLTPIQPDLFWRGNLDDLPNLI</sequence>
<protein>
    <recommendedName>
        <fullName evidence="7">5'-nucleotidase SurE</fullName>
        <ecNumber evidence="7">3.1.3.5</ecNumber>
    </recommendedName>
    <alternativeName>
        <fullName evidence="7">Nucleoside 5'-monophosphate phosphohydrolase</fullName>
    </alternativeName>
</protein>
<keyword evidence="4 7" id="KW-0479">Metal-binding</keyword>
<dbReference type="NCBIfam" id="NF001490">
    <property type="entry name" value="PRK00346.1-4"/>
    <property type="match status" value="1"/>
</dbReference>
<feature type="domain" description="Survival protein SurE-like phosphatase/nucleotidase" evidence="8">
    <location>
        <begin position="6"/>
        <end position="193"/>
    </location>
</feature>
<evidence type="ECO:0000256" key="5">
    <source>
        <dbReference type="ARBA" id="ARBA00022741"/>
    </source>
</evidence>
<accession>A0A0A2C844</accession>
<keyword evidence="5 7" id="KW-0547">Nucleotide-binding</keyword>
<evidence type="ECO:0000313" key="10">
    <source>
        <dbReference type="Proteomes" id="UP000030392"/>
    </source>
</evidence>
<feature type="binding site" evidence="7">
    <location>
        <position position="11"/>
    </location>
    <ligand>
        <name>a divalent metal cation</name>
        <dbReference type="ChEBI" id="CHEBI:60240"/>
    </ligand>
</feature>
<comment type="cofactor">
    <cofactor evidence="7">
        <name>a divalent metal cation</name>
        <dbReference type="ChEBI" id="CHEBI:60240"/>
    </cofactor>
    <text evidence="7">Binds 1 divalent metal cation per subunit.</text>
</comment>
<comment type="catalytic activity">
    <reaction evidence="1 7">
        <text>a ribonucleoside 5'-phosphate + H2O = a ribonucleoside + phosphate</text>
        <dbReference type="Rhea" id="RHEA:12484"/>
        <dbReference type="ChEBI" id="CHEBI:15377"/>
        <dbReference type="ChEBI" id="CHEBI:18254"/>
        <dbReference type="ChEBI" id="CHEBI:43474"/>
        <dbReference type="ChEBI" id="CHEBI:58043"/>
        <dbReference type="EC" id="3.1.3.5"/>
    </reaction>
</comment>
<dbReference type="InterPro" id="IPR002828">
    <property type="entry name" value="SurE-like_Pase/nucleotidase"/>
</dbReference>
<dbReference type="GO" id="GO:0008254">
    <property type="term" value="F:3'-nucleotidase activity"/>
    <property type="evidence" value="ECO:0007669"/>
    <property type="project" value="TreeGrafter"/>
</dbReference>
<keyword evidence="3 7" id="KW-0963">Cytoplasm</keyword>
<gene>
    <name evidence="7" type="primary">surE</name>
    <name evidence="9" type="ORF">EV03_0750</name>
</gene>
<comment type="function">
    <text evidence="7">Nucleotidase that shows phosphatase activity on nucleoside 5'-monophosphates.</text>
</comment>
<reference evidence="10" key="1">
    <citation type="journal article" date="2014" name="Sci. Data">
        <title>Genomes of diverse isolates of the marine cyanobacterium Prochlorococcus.</title>
        <authorList>
            <person name="Biller S."/>
            <person name="Berube P."/>
            <person name="Thompson J."/>
            <person name="Kelly L."/>
            <person name="Roggensack S."/>
            <person name="Awad L."/>
            <person name="Roache-Johnson K."/>
            <person name="Ding H."/>
            <person name="Giovannoni S.J."/>
            <person name="Moore L.R."/>
            <person name="Chisholm S.W."/>
        </authorList>
    </citation>
    <scope>NUCLEOTIDE SEQUENCE [LARGE SCALE GENOMIC DNA]</scope>
    <source>
        <strain evidence="10">PAC1</strain>
    </source>
</reference>
<feature type="binding site" evidence="7">
    <location>
        <position position="101"/>
    </location>
    <ligand>
        <name>a divalent metal cation</name>
        <dbReference type="ChEBI" id="CHEBI:60240"/>
    </ligand>
</feature>
<evidence type="ECO:0000256" key="3">
    <source>
        <dbReference type="ARBA" id="ARBA00022490"/>
    </source>
</evidence>
<dbReference type="GO" id="GO:0008253">
    <property type="term" value="F:5'-nucleotidase activity"/>
    <property type="evidence" value="ECO:0007669"/>
    <property type="project" value="UniProtKB-UniRule"/>
</dbReference>
<dbReference type="Gene3D" id="3.40.1210.10">
    <property type="entry name" value="Survival protein SurE-like phosphatase/nucleotidase"/>
    <property type="match status" value="1"/>
</dbReference>
<evidence type="ECO:0000256" key="1">
    <source>
        <dbReference type="ARBA" id="ARBA00000815"/>
    </source>
</evidence>
<dbReference type="NCBIfam" id="NF001492">
    <property type="entry name" value="PRK00346.2-2"/>
    <property type="match status" value="1"/>
</dbReference>
<evidence type="ECO:0000313" key="9">
    <source>
        <dbReference type="EMBL" id="KGG20814.1"/>
    </source>
</evidence>
<dbReference type="InterPro" id="IPR030048">
    <property type="entry name" value="SurE"/>
</dbReference>
<evidence type="ECO:0000256" key="6">
    <source>
        <dbReference type="ARBA" id="ARBA00022801"/>
    </source>
</evidence>
<dbReference type="Pfam" id="PF01975">
    <property type="entry name" value="SurE"/>
    <property type="match status" value="1"/>
</dbReference>
<dbReference type="PANTHER" id="PTHR30457:SF12">
    <property type="entry name" value="5'_3'-NUCLEOTIDASE SURE"/>
    <property type="match status" value="1"/>
</dbReference>
<evidence type="ECO:0000256" key="4">
    <source>
        <dbReference type="ARBA" id="ARBA00022723"/>
    </source>
</evidence>
<evidence type="ECO:0000259" key="8">
    <source>
        <dbReference type="Pfam" id="PF01975"/>
    </source>
</evidence>
<evidence type="ECO:0000256" key="2">
    <source>
        <dbReference type="ARBA" id="ARBA00011062"/>
    </source>
</evidence>
<name>A0A0A2C844_PROMR</name>
<proteinExistence type="inferred from homology"/>
<keyword evidence="6 7" id="KW-0378">Hydrolase</keyword>
<dbReference type="NCBIfam" id="TIGR00087">
    <property type="entry name" value="surE"/>
    <property type="match status" value="1"/>
</dbReference>
<dbReference type="GO" id="GO:0000166">
    <property type="term" value="F:nucleotide binding"/>
    <property type="evidence" value="ECO:0007669"/>
    <property type="project" value="UniProtKB-KW"/>
</dbReference>
<comment type="similarity">
    <text evidence="2 7">Belongs to the SurE nucleotidase family.</text>
</comment>
<dbReference type="GO" id="GO:0004309">
    <property type="term" value="F:exopolyphosphatase activity"/>
    <property type="evidence" value="ECO:0007669"/>
    <property type="project" value="TreeGrafter"/>
</dbReference>